<dbReference type="PROSITE" id="PS00135">
    <property type="entry name" value="TRYPSIN_SER"/>
    <property type="match status" value="1"/>
</dbReference>
<feature type="domain" description="Peptidase S1" evidence="5">
    <location>
        <begin position="26"/>
        <end position="247"/>
    </location>
</feature>
<keyword evidence="3" id="KW-0378">Hydrolase</keyword>
<name>A0A0N1F3S9_9HYPH</name>
<dbReference type="GO" id="GO:0006508">
    <property type="term" value="P:proteolysis"/>
    <property type="evidence" value="ECO:0007669"/>
    <property type="project" value="UniProtKB-KW"/>
</dbReference>
<evidence type="ECO:0000256" key="3">
    <source>
        <dbReference type="RuleBase" id="RU363034"/>
    </source>
</evidence>
<dbReference type="PANTHER" id="PTHR24276:SF98">
    <property type="entry name" value="FI18310P1-RELATED"/>
    <property type="match status" value="1"/>
</dbReference>
<dbReference type="InterPro" id="IPR043504">
    <property type="entry name" value="Peptidase_S1_PA_chymotrypsin"/>
</dbReference>
<dbReference type="InterPro" id="IPR050430">
    <property type="entry name" value="Peptidase_S1"/>
</dbReference>
<evidence type="ECO:0000256" key="2">
    <source>
        <dbReference type="ARBA" id="ARBA00023157"/>
    </source>
</evidence>
<evidence type="ECO:0000259" key="5">
    <source>
        <dbReference type="PROSITE" id="PS50240"/>
    </source>
</evidence>
<keyword evidence="2" id="KW-1015">Disulfide bond</keyword>
<dbReference type="Gene3D" id="2.40.10.10">
    <property type="entry name" value="Trypsin-like serine proteases"/>
    <property type="match status" value="1"/>
</dbReference>
<dbReference type="PROSITE" id="PS50240">
    <property type="entry name" value="TRYPSIN_DOM"/>
    <property type="match status" value="1"/>
</dbReference>
<organism evidence="6 7">
    <name type="scientific">Bosea vaviloviae</name>
    <dbReference type="NCBI Taxonomy" id="1526658"/>
    <lineage>
        <taxon>Bacteria</taxon>
        <taxon>Pseudomonadati</taxon>
        <taxon>Pseudomonadota</taxon>
        <taxon>Alphaproteobacteria</taxon>
        <taxon>Hyphomicrobiales</taxon>
        <taxon>Boseaceae</taxon>
        <taxon>Bosea</taxon>
    </lineage>
</organism>
<keyword evidence="4" id="KW-0732">Signal</keyword>
<dbReference type="GO" id="GO:0004252">
    <property type="term" value="F:serine-type endopeptidase activity"/>
    <property type="evidence" value="ECO:0007669"/>
    <property type="project" value="InterPro"/>
</dbReference>
<dbReference type="InterPro" id="IPR001254">
    <property type="entry name" value="Trypsin_dom"/>
</dbReference>
<protein>
    <submittedName>
        <fullName evidence="6">Peptidase S1</fullName>
    </submittedName>
</protein>
<dbReference type="InterPro" id="IPR033116">
    <property type="entry name" value="TRYPSIN_SER"/>
</dbReference>
<dbReference type="InterPro" id="IPR001314">
    <property type="entry name" value="Peptidase_S1A"/>
</dbReference>
<dbReference type="PANTHER" id="PTHR24276">
    <property type="entry name" value="POLYSERASE-RELATED"/>
    <property type="match status" value="1"/>
</dbReference>
<dbReference type="Proteomes" id="UP000037822">
    <property type="component" value="Unassembled WGS sequence"/>
</dbReference>
<evidence type="ECO:0000313" key="7">
    <source>
        <dbReference type="Proteomes" id="UP000037822"/>
    </source>
</evidence>
<evidence type="ECO:0000313" key="6">
    <source>
        <dbReference type="EMBL" id="KPH80572.1"/>
    </source>
</evidence>
<dbReference type="Pfam" id="PF00089">
    <property type="entry name" value="Trypsin"/>
    <property type="match status" value="1"/>
</dbReference>
<comment type="similarity">
    <text evidence="1">Belongs to the peptidase S1 family.</text>
</comment>
<evidence type="ECO:0000256" key="1">
    <source>
        <dbReference type="ARBA" id="ARBA00007664"/>
    </source>
</evidence>
<comment type="caution">
    <text evidence="6">The sequence shown here is derived from an EMBL/GenBank/DDBJ whole genome shotgun (WGS) entry which is preliminary data.</text>
</comment>
<dbReference type="RefSeq" id="WP_054209379.1">
    <property type="nucleotide sequence ID" value="NZ_LGSZ01000040.1"/>
</dbReference>
<dbReference type="PRINTS" id="PR00722">
    <property type="entry name" value="CHYMOTRYPSIN"/>
</dbReference>
<dbReference type="PATRIC" id="fig|1526658.3.peg.3928"/>
<dbReference type="OrthoDB" id="267336at2"/>
<dbReference type="InterPro" id="IPR018114">
    <property type="entry name" value="TRYPSIN_HIS"/>
</dbReference>
<accession>A0A0N1F3S9</accession>
<feature type="chain" id="PRO_5005870923" evidence="4">
    <location>
        <begin position="20"/>
        <end position="259"/>
    </location>
</feature>
<evidence type="ECO:0000256" key="4">
    <source>
        <dbReference type="SAM" id="SignalP"/>
    </source>
</evidence>
<keyword evidence="3" id="KW-0720">Serine protease</keyword>
<proteinExistence type="inferred from homology"/>
<keyword evidence="7" id="KW-1185">Reference proteome</keyword>
<reference evidence="6 7" key="1">
    <citation type="submission" date="2015-07" db="EMBL/GenBank/DDBJ databases">
        <title>Whole genome sequencing of Bosea vaviloviae isolated from cave pool.</title>
        <authorList>
            <person name="Tan N.E.H."/>
            <person name="Lee Y.P."/>
            <person name="Gan H.M."/>
            <person name="Barton H."/>
            <person name="Savka M.A."/>
        </authorList>
    </citation>
    <scope>NUCLEOTIDE SEQUENCE [LARGE SCALE GENOMIC DNA]</scope>
    <source>
        <strain evidence="6 7">SD260</strain>
    </source>
</reference>
<dbReference type="EMBL" id="LGSZ01000040">
    <property type="protein sequence ID" value="KPH80572.1"/>
    <property type="molecule type" value="Genomic_DNA"/>
</dbReference>
<dbReference type="InterPro" id="IPR009003">
    <property type="entry name" value="Peptidase_S1_PA"/>
</dbReference>
<dbReference type="SUPFAM" id="SSF50494">
    <property type="entry name" value="Trypsin-like serine proteases"/>
    <property type="match status" value="1"/>
</dbReference>
<dbReference type="SMART" id="SM00020">
    <property type="entry name" value="Tryp_SPc"/>
    <property type="match status" value="1"/>
</dbReference>
<dbReference type="AlphaFoldDB" id="A0A0N1F3S9"/>
<feature type="signal peptide" evidence="4">
    <location>
        <begin position="1"/>
        <end position="19"/>
    </location>
</feature>
<keyword evidence="3" id="KW-0645">Protease</keyword>
<dbReference type="PROSITE" id="PS00134">
    <property type="entry name" value="TRYPSIN_HIS"/>
    <property type="match status" value="1"/>
</dbReference>
<gene>
    <name evidence="6" type="ORF">AE618_12470</name>
</gene>
<sequence length="259" mass="25807">MRVGRLIALAAFACGLALAASPASSVVGGREGGPGAGSTLMVLNARGGVCTGIVLSARTILTAAHCAAGGTELRIHWKDGGGEPVLIAPASVAVHPEFRANAVAARQRSIDLALIRLGEALPSRFVPAALVDGPAPRAGAAVALAGYGVAREGEARSTGLYRSADLVAIEPYGPGRILLWATDAGGAGKRPGPGACQGDSGGPMTSADGAIVAVTSWSTGPAGKSCGLLSQGVLVAPQRSWIDGTLSRWGQSASWTQGR</sequence>